<keyword evidence="4" id="KW-0804">Transcription</keyword>
<feature type="compositionally biased region" description="Low complexity" evidence="6">
    <location>
        <begin position="33"/>
        <end position="46"/>
    </location>
</feature>
<dbReference type="PANTHER" id="PTHR47338">
    <property type="entry name" value="ZN(II)2CYS6 TRANSCRIPTION FACTOR (EUROFUNG)-RELATED"/>
    <property type="match status" value="1"/>
</dbReference>
<dbReference type="GO" id="GO:0000981">
    <property type="term" value="F:DNA-binding transcription factor activity, RNA polymerase II-specific"/>
    <property type="evidence" value="ECO:0007669"/>
    <property type="project" value="InterPro"/>
</dbReference>
<organism evidence="8 9">
    <name type="scientific">Alternaria tenuissima</name>
    <dbReference type="NCBI Taxonomy" id="119927"/>
    <lineage>
        <taxon>Eukaryota</taxon>
        <taxon>Fungi</taxon>
        <taxon>Dikarya</taxon>
        <taxon>Ascomycota</taxon>
        <taxon>Pezizomycotina</taxon>
        <taxon>Dothideomycetes</taxon>
        <taxon>Pleosporomycetidae</taxon>
        <taxon>Pleosporales</taxon>
        <taxon>Pleosporineae</taxon>
        <taxon>Pleosporaceae</taxon>
        <taxon>Alternaria</taxon>
        <taxon>Alternaria sect. Alternaria</taxon>
        <taxon>Alternaria alternata complex</taxon>
    </lineage>
</organism>
<evidence type="ECO:0000256" key="5">
    <source>
        <dbReference type="ARBA" id="ARBA00023242"/>
    </source>
</evidence>
<dbReference type="InterPro" id="IPR036864">
    <property type="entry name" value="Zn2-C6_fun-type_DNA-bd_sf"/>
</dbReference>
<evidence type="ECO:0000256" key="6">
    <source>
        <dbReference type="SAM" id="MobiDB-lite"/>
    </source>
</evidence>
<evidence type="ECO:0000259" key="7">
    <source>
        <dbReference type="PROSITE" id="PS50048"/>
    </source>
</evidence>
<dbReference type="GO" id="GO:0006351">
    <property type="term" value="P:DNA-templated transcription"/>
    <property type="evidence" value="ECO:0007669"/>
    <property type="project" value="InterPro"/>
</dbReference>
<keyword evidence="3" id="KW-0805">Transcription regulation</keyword>
<keyword evidence="2" id="KW-0479">Metal-binding</keyword>
<dbReference type="GO" id="GO:0003677">
    <property type="term" value="F:DNA binding"/>
    <property type="evidence" value="ECO:0007669"/>
    <property type="project" value="InterPro"/>
</dbReference>
<comment type="subcellular location">
    <subcellularLocation>
        <location evidence="1">Nucleus</location>
    </subcellularLocation>
</comment>
<evidence type="ECO:0000313" key="8">
    <source>
        <dbReference type="EMBL" id="RYN51705.1"/>
    </source>
</evidence>
<feature type="compositionally biased region" description="Pro residues" evidence="6">
    <location>
        <begin position="16"/>
        <end position="32"/>
    </location>
</feature>
<feature type="region of interest" description="Disordered" evidence="6">
    <location>
        <begin position="1"/>
        <end position="78"/>
    </location>
</feature>
<dbReference type="InterPro" id="IPR050815">
    <property type="entry name" value="TF_fung"/>
</dbReference>
<dbReference type="Gene3D" id="4.10.240.10">
    <property type="entry name" value="Zn(2)-C6 fungal-type DNA-binding domain"/>
    <property type="match status" value="1"/>
</dbReference>
<dbReference type="InterPro" id="IPR007219">
    <property type="entry name" value="XnlR_reg_dom"/>
</dbReference>
<dbReference type="SUPFAM" id="SSF57701">
    <property type="entry name" value="Zn2/Cys6 DNA-binding domain"/>
    <property type="match status" value="1"/>
</dbReference>
<dbReference type="GO" id="GO:0005634">
    <property type="term" value="C:nucleus"/>
    <property type="evidence" value="ECO:0007669"/>
    <property type="project" value="UniProtKB-SubCell"/>
</dbReference>
<reference evidence="9" key="1">
    <citation type="journal article" date="2019" name="bioRxiv">
        <title>Genomics, evolutionary history and diagnostics of the Alternaria alternata species group including apple and Asian pear pathotypes.</title>
        <authorList>
            <person name="Armitage A.D."/>
            <person name="Cockerton H.M."/>
            <person name="Sreenivasaprasad S."/>
            <person name="Woodhall J.W."/>
            <person name="Lane C.R."/>
            <person name="Harrison R.J."/>
            <person name="Clarkson J.P."/>
        </authorList>
    </citation>
    <scope>NUCLEOTIDE SEQUENCE [LARGE SCALE GENOMIC DNA]</scope>
    <source>
        <strain evidence="9">FERA 1082</strain>
    </source>
</reference>
<keyword evidence="5" id="KW-0539">Nucleus</keyword>
<evidence type="ECO:0000256" key="3">
    <source>
        <dbReference type="ARBA" id="ARBA00023015"/>
    </source>
</evidence>
<gene>
    <name evidence="8" type="ORF">AA0114_g5348</name>
</gene>
<dbReference type="InterPro" id="IPR001138">
    <property type="entry name" value="Zn2Cys6_DnaBD"/>
</dbReference>
<feature type="compositionally biased region" description="Polar residues" evidence="6">
    <location>
        <begin position="815"/>
        <end position="838"/>
    </location>
</feature>
<dbReference type="AlphaFoldDB" id="A0A4Q4MI53"/>
<sequence length="944" mass="106692">MTGENAPRLTAVPAYPQQPPPGPQRPSSPPSQHPQLQSPLTQLSPSTVKASPQQTPRPLDAAGGIAEPSAKRGMRSQIACTRCRRSKTKCENTGQGTTCKACANTNRDCTWDHAAVASTTGSVRRDSTADFDAPPKKRRKLLAPSSTTAQRSVEGLGTYEDALQSPLLTPQVWEELFDIYDKHFSTDFPFLHKRTFLSSVQQLQSTDSPSDAKTPTKTQSSQLYPPLLLAFLTQTARFHEKLVQQTGNDPTKTAEFYAQATRTQMGTEAFGFPTLEKIQTLLMLGYYEWTNLQGTEGWIKIGLAIRCAIVLGYPHLDVDEKGLPAPLKDSEKGLSEKDQFILRETQRRTFWSCCLMDCYLSWGEDRPRMLTPDQLQRTQLVCSDGAFNFGRKARTRLLGEDDAAYEERRKRWNEHTERRHNEQNGADQADPLSGGKWEIGEHEAELTWYIKAVVIFGEVSQWSCKRGRRQEGKTPPWRSTTGFKKLEDKLKQLKRDLPDHLQLTQDNTEDRIYNKPGKYVSIHAMYTLCFVWLYREYMPTSPWTLAYPRGPLDEPLIDEKPPDPEYWIKQAKDCWKACLDFTDLLHTIETSRVHSNLVQTPTIAFSCFAVGISTIYCHYFPHMDPDSVLSSRLSPRAHDIANGFLLRILRRFKMARSWLIQLAEWQRYYRREKKKYRELTGQIDDSPKSNSSDGIASGGLKDYAQFFEKSHKQFGDISNDNNSQWSNKDKDLADVRLTHDDDSAERTLPTNIALVKHEKQGLPDERSVQHLVLQNSFTAVNRNGAQTSPPTHTSTYAHQANTPSYDSNPALRSGAHTSSPNYPSYHYGNSPQHSIPTARTSFETGLNQDHLSSTSSVPMHPVYSEWQTSRPHELHAARMAMEIDGAQTFTNSWAGPAIISDHDQAYDWPTTVDFSNFHTVGGNTSYYSNGAPNFSSYSPQQGGR</sequence>
<name>A0A4Q4MI53_9PLEO</name>
<comment type="caution">
    <text evidence="8">The sequence shown here is derived from an EMBL/GenBank/DDBJ whole genome shotgun (WGS) entry which is preliminary data.</text>
</comment>
<dbReference type="SMART" id="SM00906">
    <property type="entry name" value="Fungal_trans"/>
    <property type="match status" value="1"/>
</dbReference>
<feature type="compositionally biased region" description="Polar residues" evidence="6">
    <location>
        <begin position="781"/>
        <end position="807"/>
    </location>
</feature>
<evidence type="ECO:0000256" key="2">
    <source>
        <dbReference type="ARBA" id="ARBA00022723"/>
    </source>
</evidence>
<dbReference type="Proteomes" id="UP000292402">
    <property type="component" value="Unassembled WGS sequence"/>
</dbReference>
<accession>A0A4Q4MI53</accession>
<dbReference type="Pfam" id="PF04082">
    <property type="entry name" value="Fungal_trans"/>
    <property type="match status" value="1"/>
</dbReference>
<proteinExistence type="predicted"/>
<dbReference type="GO" id="GO:0008270">
    <property type="term" value="F:zinc ion binding"/>
    <property type="evidence" value="ECO:0007669"/>
    <property type="project" value="InterPro"/>
</dbReference>
<feature type="region of interest" description="Disordered" evidence="6">
    <location>
        <begin position="414"/>
        <end position="434"/>
    </location>
</feature>
<evidence type="ECO:0000256" key="1">
    <source>
        <dbReference type="ARBA" id="ARBA00004123"/>
    </source>
</evidence>
<dbReference type="EMBL" id="PDXA01000015">
    <property type="protein sequence ID" value="RYN51705.1"/>
    <property type="molecule type" value="Genomic_DNA"/>
</dbReference>
<feature type="region of interest" description="Disordered" evidence="6">
    <location>
        <begin position="120"/>
        <end position="152"/>
    </location>
</feature>
<dbReference type="PROSITE" id="PS50048">
    <property type="entry name" value="ZN2_CY6_FUNGAL_2"/>
    <property type="match status" value="1"/>
</dbReference>
<protein>
    <recommendedName>
        <fullName evidence="7">Zn(2)-C6 fungal-type domain-containing protein</fullName>
    </recommendedName>
</protein>
<dbReference type="CDD" id="cd00067">
    <property type="entry name" value="GAL4"/>
    <property type="match status" value="1"/>
</dbReference>
<feature type="region of interest" description="Disordered" evidence="6">
    <location>
        <begin position="781"/>
        <end position="838"/>
    </location>
</feature>
<evidence type="ECO:0000313" key="9">
    <source>
        <dbReference type="Proteomes" id="UP000292402"/>
    </source>
</evidence>
<evidence type="ECO:0000256" key="4">
    <source>
        <dbReference type="ARBA" id="ARBA00023163"/>
    </source>
</evidence>
<feature type="compositionally biased region" description="Polar residues" evidence="6">
    <location>
        <begin position="47"/>
        <end position="56"/>
    </location>
</feature>
<dbReference type="PROSITE" id="PS00463">
    <property type="entry name" value="ZN2_CY6_FUNGAL_1"/>
    <property type="match status" value="1"/>
</dbReference>
<dbReference type="SMART" id="SM00066">
    <property type="entry name" value="GAL4"/>
    <property type="match status" value="1"/>
</dbReference>
<dbReference type="CDD" id="cd12148">
    <property type="entry name" value="fungal_TF_MHR"/>
    <property type="match status" value="1"/>
</dbReference>
<feature type="domain" description="Zn(2)-C6 fungal-type" evidence="7">
    <location>
        <begin position="79"/>
        <end position="111"/>
    </location>
</feature>
<dbReference type="PANTHER" id="PTHR47338:SF5">
    <property type="entry name" value="ZN(II)2CYS6 TRANSCRIPTION FACTOR (EUROFUNG)"/>
    <property type="match status" value="1"/>
</dbReference>